<dbReference type="GO" id="GO:0000978">
    <property type="term" value="F:RNA polymerase II cis-regulatory region sequence-specific DNA binding"/>
    <property type="evidence" value="ECO:0007669"/>
    <property type="project" value="TreeGrafter"/>
</dbReference>
<feature type="compositionally biased region" description="Basic and acidic residues" evidence="8">
    <location>
        <begin position="227"/>
        <end position="241"/>
    </location>
</feature>
<comment type="subcellular location">
    <subcellularLocation>
        <location evidence="1 6 7">Nucleus</location>
    </subcellularLocation>
</comment>
<dbReference type="CDD" id="cd00086">
    <property type="entry name" value="homeodomain"/>
    <property type="match status" value="1"/>
</dbReference>
<dbReference type="SMART" id="SM00389">
    <property type="entry name" value="HOX"/>
    <property type="match status" value="1"/>
</dbReference>
<keyword evidence="4 6" id="KW-0371">Homeobox</keyword>
<dbReference type="GO" id="GO:0000981">
    <property type="term" value="F:DNA-binding transcription factor activity, RNA polymerase II-specific"/>
    <property type="evidence" value="ECO:0007669"/>
    <property type="project" value="InterPro"/>
</dbReference>
<feature type="region of interest" description="Disordered" evidence="8">
    <location>
        <begin position="147"/>
        <end position="174"/>
    </location>
</feature>
<comment type="similarity">
    <text evidence="2">Belongs to the Abd-B homeobox family.</text>
</comment>
<dbReference type="InterPro" id="IPR001356">
    <property type="entry name" value="HD"/>
</dbReference>
<dbReference type="Pfam" id="PF00046">
    <property type="entry name" value="Homeodomain"/>
    <property type="match status" value="1"/>
</dbReference>
<keyword evidence="3 6" id="KW-0238">DNA-binding</keyword>
<dbReference type="InterPro" id="IPR009057">
    <property type="entry name" value="Homeodomain-like_sf"/>
</dbReference>
<dbReference type="PANTHER" id="PTHR45874">
    <property type="entry name" value="HOMEOBOX PROTEIN ABDOMINAL-B"/>
    <property type="match status" value="1"/>
</dbReference>
<proteinExistence type="evidence at transcript level"/>
<evidence type="ECO:0000313" key="10">
    <source>
        <dbReference type="EMBL" id="QCF47225.1"/>
    </source>
</evidence>
<feature type="DNA-binding region" description="Homeobox" evidence="6">
    <location>
        <begin position="168"/>
        <end position="227"/>
    </location>
</feature>
<feature type="domain" description="Homeobox" evidence="9">
    <location>
        <begin position="166"/>
        <end position="226"/>
    </location>
</feature>
<evidence type="ECO:0000256" key="5">
    <source>
        <dbReference type="ARBA" id="ARBA00023242"/>
    </source>
</evidence>
<evidence type="ECO:0000259" key="9">
    <source>
        <dbReference type="PROSITE" id="PS50071"/>
    </source>
</evidence>
<dbReference type="AlphaFoldDB" id="A0A4D6QHG5"/>
<dbReference type="EMBL" id="MK637074">
    <property type="protein sequence ID" value="QCF47225.1"/>
    <property type="molecule type" value="mRNA"/>
</dbReference>
<evidence type="ECO:0000256" key="8">
    <source>
        <dbReference type="SAM" id="MobiDB-lite"/>
    </source>
</evidence>
<protein>
    <submittedName>
        <fullName evidence="10">Post2</fullName>
    </submittedName>
</protein>
<dbReference type="PRINTS" id="PR00024">
    <property type="entry name" value="HOMEOBOX"/>
</dbReference>
<sequence length="260" mass="28809">METANNILAHPSLSFYPTLPTSASSPGAQDTVTRSGLSTAAQSSWGSYTNEASLMAHNSCAMSSYSNLPLGASFPVNGKSAYNSAFPGAGDYFNNCRQMQISQLGTLNSMPMRNYPGLYGDMYNPSHAASYTNGGFYPDVGPGLAPLPGRDMNCSSSQSDSSVPETKGRKKRKPYTRYQTMVLENEFLSSSYITRQKRWEISCKLQLSERQVKVWFQNRRMKRKKLTERTKARHGDDDSKDSTIQPKSEPHIRHCTAVDV</sequence>
<evidence type="ECO:0000256" key="7">
    <source>
        <dbReference type="RuleBase" id="RU000682"/>
    </source>
</evidence>
<feature type="region of interest" description="Disordered" evidence="8">
    <location>
        <begin position="223"/>
        <end position="260"/>
    </location>
</feature>
<dbReference type="PROSITE" id="PS50071">
    <property type="entry name" value="HOMEOBOX_2"/>
    <property type="match status" value="1"/>
</dbReference>
<evidence type="ECO:0000256" key="4">
    <source>
        <dbReference type="ARBA" id="ARBA00023155"/>
    </source>
</evidence>
<reference evidence="10" key="1">
    <citation type="submission" date="2019-03" db="EMBL/GenBank/DDBJ databases">
        <title>Dorsoventral dissociation of Hox gene expression underpins diversification of mollusks.</title>
        <authorList>
            <person name="Huan P."/>
            <person name="Wang Q."/>
            <person name="Tan S."/>
            <person name="Liu B."/>
        </authorList>
    </citation>
    <scope>NUCLEOTIDE SEQUENCE</scope>
</reference>
<keyword evidence="5 6" id="KW-0539">Nucleus</keyword>
<dbReference type="PROSITE" id="PS00027">
    <property type="entry name" value="HOMEOBOX_1"/>
    <property type="match status" value="1"/>
</dbReference>
<dbReference type="InterPro" id="IPR046333">
    <property type="entry name" value="HXA10/ABDB-like"/>
</dbReference>
<evidence type="ECO:0000256" key="3">
    <source>
        <dbReference type="ARBA" id="ARBA00023125"/>
    </source>
</evidence>
<organism evidence="10">
    <name type="scientific">Lottia goshimai</name>
    <dbReference type="NCBI Taxonomy" id="1824450"/>
    <lineage>
        <taxon>Eukaryota</taxon>
        <taxon>Metazoa</taxon>
        <taxon>Spiralia</taxon>
        <taxon>Lophotrochozoa</taxon>
        <taxon>Mollusca</taxon>
        <taxon>Gastropoda</taxon>
        <taxon>Patellogastropoda</taxon>
        <taxon>Lottioidea</taxon>
        <taxon>Lottiidae</taxon>
        <taxon>Lottia</taxon>
    </lineage>
</organism>
<dbReference type="PANTHER" id="PTHR45874:SF4">
    <property type="entry name" value="HOMEOBOX PROTEIN ABDOMINAL-B"/>
    <property type="match status" value="1"/>
</dbReference>
<dbReference type="InterPro" id="IPR020479">
    <property type="entry name" value="HD_metazoa"/>
</dbReference>
<name>A0A4D6QHG5_9GAST</name>
<evidence type="ECO:0000256" key="6">
    <source>
        <dbReference type="PROSITE-ProRule" id="PRU00108"/>
    </source>
</evidence>
<accession>A0A4D6QHG5</accession>
<dbReference type="Gene3D" id="1.10.10.60">
    <property type="entry name" value="Homeodomain-like"/>
    <property type="match status" value="1"/>
</dbReference>
<dbReference type="SUPFAM" id="SSF46689">
    <property type="entry name" value="Homeodomain-like"/>
    <property type="match status" value="1"/>
</dbReference>
<evidence type="ECO:0000256" key="2">
    <source>
        <dbReference type="ARBA" id="ARBA00006317"/>
    </source>
</evidence>
<evidence type="ECO:0000256" key="1">
    <source>
        <dbReference type="ARBA" id="ARBA00004123"/>
    </source>
</evidence>
<dbReference type="GO" id="GO:0005634">
    <property type="term" value="C:nucleus"/>
    <property type="evidence" value="ECO:0007669"/>
    <property type="project" value="UniProtKB-SubCell"/>
</dbReference>
<dbReference type="InterPro" id="IPR017970">
    <property type="entry name" value="Homeobox_CS"/>
</dbReference>